<accession>A0A847QVA5</accession>
<gene>
    <name evidence="2" type="ORF">HGG82_03875</name>
</gene>
<dbReference type="Pfam" id="PF03886">
    <property type="entry name" value="ABC_trans_aux"/>
    <property type="match status" value="1"/>
</dbReference>
<dbReference type="EMBL" id="JABAEK010000003">
    <property type="protein sequence ID" value="NLQ16758.1"/>
    <property type="molecule type" value="Genomic_DNA"/>
</dbReference>
<dbReference type="SUPFAM" id="SSF159594">
    <property type="entry name" value="XCC0632-like"/>
    <property type="match status" value="1"/>
</dbReference>
<evidence type="ECO:0000313" key="3">
    <source>
        <dbReference type="Proteomes" id="UP000586067"/>
    </source>
</evidence>
<reference evidence="2 3" key="1">
    <citation type="submission" date="2020-04" db="EMBL/GenBank/DDBJ databases">
        <title>Marinomonas sp. M1K-6 isolated from the deep seawater of the Mariana Trench.</title>
        <authorList>
            <person name="Li Y."/>
        </authorList>
    </citation>
    <scope>NUCLEOTIDE SEQUENCE [LARGE SCALE GENOMIC DNA]</scope>
    <source>
        <strain evidence="2 3">M1K-6</strain>
    </source>
</reference>
<proteinExistence type="predicted"/>
<sequence>MKLVDRRTLLIVLMSWIMVGCAASSTPPSREYLLMDAGLRDVQAQTTEPISVQLMPIVVANYLTGNEIVLVTAQGEVYRSQNNLWAEPLSPQLTRLTLQRLEKALPDITWFAGQRLPAGAVALLNVEVDDFYADLDGVVHVSGRWQVISDSGELSASSTFDVKSELKSDGYGSMVQTLSASWFDQVMKPMIDGVVQVFND</sequence>
<dbReference type="Proteomes" id="UP000586067">
    <property type="component" value="Unassembled WGS sequence"/>
</dbReference>
<dbReference type="Gene3D" id="3.40.50.10610">
    <property type="entry name" value="ABC-type transport auxiliary lipoprotein component"/>
    <property type="match status" value="1"/>
</dbReference>
<dbReference type="AlphaFoldDB" id="A0A847QVA5"/>
<evidence type="ECO:0000313" key="2">
    <source>
        <dbReference type="EMBL" id="NLQ16758.1"/>
    </source>
</evidence>
<dbReference type="InterPro" id="IPR005586">
    <property type="entry name" value="ABC_trans_aux"/>
</dbReference>
<protein>
    <submittedName>
        <fullName evidence="2">Membrane integrity-associated transporter subunit PqiC</fullName>
    </submittedName>
</protein>
<organism evidence="2 3">
    <name type="scientific">Marinomonas profundi</name>
    <dbReference type="NCBI Taxonomy" id="2726122"/>
    <lineage>
        <taxon>Bacteria</taxon>
        <taxon>Pseudomonadati</taxon>
        <taxon>Pseudomonadota</taxon>
        <taxon>Gammaproteobacteria</taxon>
        <taxon>Oceanospirillales</taxon>
        <taxon>Oceanospirillaceae</taxon>
        <taxon>Marinomonas</taxon>
    </lineage>
</organism>
<evidence type="ECO:0000259" key="1">
    <source>
        <dbReference type="Pfam" id="PF03886"/>
    </source>
</evidence>
<name>A0A847QVA5_9GAMM</name>
<dbReference type="RefSeq" id="WP_168822991.1">
    <property type="nucleotide sequence ID" value="NZ_CP073013.1"/>
</dbReference>
<keyword evidence="3" id="KW-1185">Reference proteome</keyword>
<feature type="domain" description="ABC-type transport auxiliary lipoprotein component" evidence="1">
    <location>
        <begin position="32"/>
        <end position="182"/>
    </location>
</feature>
<dbReference type="PROSITE" id="PS51257">
    <property type="entry name" value="PROKAR_LIPOPROTEIN"/>
    <property type="match status" value="1"/>
</dbReference>
<comment type="caution">
    <text evidence="2">The sequence shown here is derived from an EMBL/GenBank/DDBJ whole genome shotgun (WGS) entry which is preliminary data.</text>
</comment>